<dbReference type="Pfam" id="PF22435">
    <property type="entry name" value="MRM3-like_sub_bind"/>
    <property type="match status" value="1"/>
</dbReference>
<evidence type="ECO:0000313" key="5">
    <source>
        <dbReference type="EMBL" id="SEM98775.1"/>
    </source>
</evidence>
<feature type="domain" description="RNA 2-O ribose methyltransferase substrate binding" evidence="4">
    <location>
        <begin position="34"/>
        <end position="107"/>
    </location>
</feature>
<dbReference type="RefSeq" id="WP_089966272.1">
    <property type="nucleotide sequence ID" value="NZ_FOCQ01000004.1"/>
</dbReference>
<evidence type="ECO:0000313" key="6">
    <source>
        <dbReference type="Proteomes" id="UP000199695"/>
    </source>
</evidence>
<dbReference type="SUPFAM" id="SSF75217">
    <property type="entry name" value="alpha/beta knot"/>
    <property type="match status" value="1"/>
</dbReference>
<dbReference type="AlphaFoldDB" id="A0A1H8CUQ1"/>
<dbReference type="SUPFAM" id="SSF55315">
    <property type="entry name" value="L30e-like"/>
    <property type="match status" value="1"/>
</dbReference>
<dbReference type="GO" id="GO:0006396">
    <property type="term" value="P:RNA processing"/>
    <property type="evidence" value="ECO:0007669"/>
    <property type="project" value="InterPro"/>
</dbReference>
<dbReference type="GO" id="GO:0008173">
    <property type="term" value="F:RNA methyltransferase activity"/>
    <property type="evidence" value="ECO:0007669"/>
    <property type="project" value="InterPro"/>
</dbReference>
<name>A0A1H8CUQ1_9BACL</name>
<dbReference type="PANTHER" id="PTHR43191">
    <property type="entry name" value="RRNA METHYLTRANSFERASE 3"/>
    <property type="match status" value="1"/>
</dbReference>
<dbReference type="InterPro" id="IPR029064">
    <property type="entry name" value="Ribosomal_eL30-like_sf"/>
</dbReference>
<dbReference type="InterPro" id="IPR029026">
    <property type="entry name" value="tRNA_m1G_MTases_N"/>
</dbReference>
<keyword evidence="3 5" id="KW-0808">Transferase</keyword>
<keyword evidence="6" id="KW-1185">Reference proteome</keyword>
<dbReference type="CDD" id="cd18095">
    <property type="entry name" value="SpoU-like_rRNA-MTase"/>
    <property type="match status" value="1"/>
</dbReference>
<dbReference type="InterPro" id="IPR001537">
    <property type="entry name" value="SpoU_MeTrfase"/>
</dbReference>
<dbReference type="InterPro" id="IPR051259">
    <property type="entry name" value="rRNA_Methyltransferase"/>
</dbReference>
<dbReference type="GO" id="GO:0032259">
    <property type="term" value="P:methylation"/>
    <property type="evidence" value="ECO:0007669"/>
    <property type="project" value="UniProtKB-KW"/>
</dbReference>
<evidence type="ECO:0000256" key="1">
    <source>
        <dbReference type="ARBA" id="ARBA00007228"/>
    </source>
</evidence>
<dbReference type="GO" id="GO:0005737">
    <property type="term" value="C:cytoplasm"/>
    <property type="evidence" value="ECO:0007669"/>
    <property type="project" value="UniProtKB-ARBA"/>
</dbReference>
<dbReference type="Gene3D" id="3.40.1280.10">
    <property type="match status" value="1"/>
</dbReference>
<dbReference type="InterPro" id="IPR053888">
    <property type="entry name" value="MRM3-like_sub_bind"/>
</dbReference>
<dbReference type="PANTHER" id="PTHR43191:SF2">
    <property type="entry name" value="RRNA METHYLTRANSFERASE 3, MITOCHONDRIAL"/>
    <property type="match status" value="1"/>
</dbReference>
<dbReference type="GO" id="GO:0003723">
    <property type="term" value="F:RNA binding"/>
    <property type="evidence" value="ECO:0007669"/>
    <property type="project" value="InterPro"/>
</dbReference>
<evidence type="ECO:0000259" key="4">
    <source>
        <dbReference type="SMART" id="SM00967"/>
    </source>
</evidence>
<sequence>MNKIIHLTSPQNEHVKKWKKLKTKKGRSESKTLLIEGEHLIMEAISARLPFHAVIFDSGKKDAALSVLESYPVQAPVYELASPLFTSVTETDSPQGVAAVVGIPDWSAEELLSRGKSGATYLLLDAVQDPGNLGTIVRTAEAAGVTGIWLGKGTVDPFNPKVVRSGMGSLFRLPMVQLDLAEAISLLKKDGVTVVGTSPRGGVYHFEYPFPAKSAILLGNEGRGVDPALMALVDEMVQIPMPGKTESLNVSVTCAILIYERVRQRYPHL</sequence>
<accession>A0A1H8CUQ1</accession>
<comment type="similarity">
    <text evidence="1">Belongs to the class IV-like SAM-binding methyltransferase superfamily. RNA methyltransferase TrmH family.</text>
</comment>
<dbReference type="Proteomes" id="UP000199695">
    <property type="component" value="Unassembled WGS sequence"/>
</dbReference>
<dbReference type="Pfam" id="PF00588">
    <property type="entry name" value="SpoU_methylase"/>
    <property type="match status" value="1"/>
</dbReference>
<dbReference type="Gene3D" id="3.30.1330.30">
    <property type="match status" value="1"/>
</dbReference>
<dbReference type="InterPro" id="IPR013123">
    <property type="entry name" value="SpoU_subst-bd"/>
</dbReference>
<protein>
    <submittedName>
        <fullName evidence="5">RNA methyltransferase, TrmH family</fullName>
    </submittedName>
</protein>
<proteinExistence type="inferred from homology"/>
<evidence type="ECO:0000256" key="3">
    <source>
        <dbReference type="ARBA" id="ARBA00022679"/>
    </source>
</evidence>
<dbReference type="OrthoDB" id="9794400at2"/>
<reference evidence="5 6" key="1">
    <citation type="submission" date="2016-10" db="EMBL/GenBank/DDBJ databases">
        <authorList>
            <person name="de Groot N.N."/>
        </authorList>
    </citation>
    <scope>NUCLEOTIDE SEQUENCE [LARGE SCALE GENOMIC DNA]</scope>
    <source>
        <strain evidence="5 6">DSM 46701</strain>
    </source>
</reference>
<organism evidence="5 6">
    <name type="scientific">Lihuaxuella thermophila</name>
    <dbReference type="NCBI Taxonomy" id="1173111"/>
    <lineage>
        <taxon>Bacteria</taxon>
        <taxon>Bacillati</taxon>
        <taxon>Bacillota</taxon>
        <taxon>Bacilli</taxon>
        <taxon>Bacillales</taxon>
        <taxon>Thermoactinomycetaceae</taxon>
        <taxon>Lihuaxuella</taxon>
    </lineage>
</organism>
<evidence type="ECO:0000256" key="2">
    <source>
        <dbReference type="ARBA" id="ARBA00022603"/>
    </source>
</evidence>
<dbReference type="EMBL" id="FOCQ01000004">
    <property type="protein sequence ID" value="SEM98775.1"/>
    <property type="molecule type" value="Genomic_DNA"/>
</dbReference>
<keyword evidence="2 5" id="KW-0489">Methyltransferase</keyword>
<dbReference type="STRING" id="1173111.SAMN05444955_104127"/>
<dbReference type="SMART" id="SM00967">
    <property type="entry name" value="SpoU_sub_bind"/>
    <property type="match status" value="1"/>
</dbReference>
<gene>
    <name evidence="5" type="ORF">SAMN05444955_104127</name>
</gene>
<dbReference type="InterPro" id="IPR029028">
    <property type="entry name" value="Alpha/beta_knot_MTases"/>
</dbReference>